<protein>
    <recommendedName>
        <fullName evidence="7">Palmitoyltransferase</fullName>
        <ecNumber evidence="7">2.3.1.225</ecNumber>
    </recommendedName>
</protein>
<dbReference type="EMBL" id="SEYY01008454">
    <property type="protein sequence ID" value="KAB7502148.1"/>
    <property type="molecule type" value="Genomic_DNA"/>
</dbReference>
<keyword evidence="2 7" id="KW-0808">Transferase</keyword>
<evidence type="ECO:0000256" key="6">
    <source>
        <dbReference type="ARBA" id="ARBA00023315"/>
    </source>
</evidence>
<dbReference type="EC" id="2.3.1.225" evidence="7"/>
<evidence type="ECO:0000256" key="7">
    <source>
        <dbReference type="RuleBase" id="RU079119"/>
    </source>
</evidence>
<reference evidence="9 10" key="1">
    <citation type="journal article" date="2019" name="PLoS Biol.">
        <title>Sex chromosomes control vertical transmission of feminizing Wolbachia symbionts in an isopod.</title>
        <authorList>
            <person name="Becking T."/>
            <person name="Chebbi M.A."/>
            <person name="Giraud I."/>
            <person name="Moumen B."/>
            <person name="Laverre T."/>
            <person name="Caubet Y."/>
            <person name="Peccoud J."/>
            <person name="Gilbert C."/>
            <person name="Cordaux R."/>
        </authorList>
    </citation>
    <scope>NUCLEOTIDE SEQUENCE [LARGE SCALE GENOMIC DNA]</scope>
    <source>
        <strain evidence="9">ANa2</strain>
        <tissue evidence="9">Whole body excluding digestive tract and cuticle</tissue>
    </source>
</reference>
<dbReference type="Pfam" id="PF01529">
    <property type="entry name" value="DHHC"/>
    <property type="match status" value="1"/>
</dbReference>
<comment type="caution">
    <text evidence="9">The sequence shown here is derived from an EMBL/GenBank/DDBJ whole genome shotgun (WGS) entry which is preliminary data.</text>
</comment>
<evidence type="ECO:0000256" key="3">
    <source>
        <dbReference type="ARBA" id="ARBA00022692"/>
    </source>
</evidence>
<dbReference type="InterPro" id="IPR039859">
    <property type="entry name" value="PFA4/ZDH16/20/ERF2-like"/>
</dbReference>
<name>A0A5N5T7X7_9CRUS</name>
<evidence type="ECO:0000313" key="9">
    <source>
        <dbReference type="EMBL" id="KAB7502148.1"/>
    </source>
</evidence>
<feature type="transmembrane region" description="Helical" evidence="7">
    <location>
        <begin position="198"/>
        <end position="213"/>
    </location>
</feature>
<keyword evidence="6 7" id="KW-0012">Acyltransferase</keyword>
<feature type="non-terminal residue" evidence="9">
    <location>
        <position position="275"/>
    </location>
</feature>
<evidence type="ECO:0000256" key="5">
    <source>
        <dbReference type="ARBA" id="ARBA00023136"/>
    </source>
</evidence>
<accession>A0A5N5T7X7</accession>
<keyword evidence="4 7" id="KW-1133">Transmembrane helix</keyword>
<evidence type="ECO:0000256" key="4">
    <source>
        <dbReference type="ARBA" id="ARBA00022989"/>
    </source>
</evidence>
<comment type="catalytic activity">
    <reaction evidence="7">
        <text>L-cysteinyl-[protein] + hexadecanoyl-CoA = S-hexadecanoyl-L-cysteinyl-[protein] + CoA</text>
        <dbReference type="Rhea" id="RHEA:36683"/>
        <dbReference type="Rhea" id="RHEA-COMP:10131"/>
        <dbReference type="Rhea" id="RHEA-COMP:11032"/>
        <dbReference type="ChEBI" id="CHEBI:29950"/>
        <dbReference type="ChEBI" id="CHEBI:57287"/>
        <dbReference type="ChEBI" id="CHEBI:57379"/>
        <dbReference type="ChEBI" id="CHEBI:74151"/>
        <dbReference type="EC" id="2.3.1.225"/>
    </reaction>
</comment>
<evidence type="ECO:0000259" key="8">
    <source>
        <dbReference type="Pfam" id="PF01529"/>
    </source>
</evidence>
<organism evidence="9 10">
    <name type="scientific">Armadillidium nasatum</name>
    <dbReference type="NCBI Taxonomy" id="96803"/>
    <lineage>
        <taxon>Eukaryota</taxon>
        <taxon>Metazoa</taxon>
        <taxon>Ecdysozoa</taxon>
        <taxon>Arthropoda</taxon>
        <taxon>Crustacea</taxon>
        <taxon>Multicrustacea</taxon>
        <taxon>Malacostraca</taxon>
        <taxon>Eumalacostraca</taxon>
        <taxon>Peracarida</taxon>
        <taxon>Isopoda</taxon>
        <taxon>Oniscidea</taxon>
        <taxon>Crinocheta</taxon>
        <taxon>Armadillidiidae</taxon>
        <taxon>Armadillidium</taxon>
    </lineage>
</organism>
<sequence length="275" mass="32530">MNIFLLLLDRVDEVLMEQIFYFHPLMKHSKMRSPLTFCLHTFSSVFSVDKITVLKNFTEFLTGLAPFTTLLIIFLLTYFTYQLLAQSWFTTFTLYFFMIELFGNWFLFYSTKSFIDKTSGNSELAAGLSHSDCKQLRYCPTCKIYKPERSHHCTLCDRCIHQRDHHCFFLGTLCFYSASKLHKYYSARYMRSFMSSEFHYYFYPVTVVHWMLGKAELAEVGWVTLLYVASATLVFTSFCVCQQLFYILRGQTAYEYNKGLLMVHRSALHNFLHVF</sequence>
<evidence type="ECO:0000313" key="10">
    <source>
        <dbReference type="Proteomes" id="UP000326759"/>
    </source>
</evidence>
<feature type="transmembrane region" description="Helical" evidence="7">
    <location>
        <begin position="225"/>
        <end position="248"/>
    </location>
</feature>
<feature type="domain" description="Palmitoyltransferase DHHC" evidence="8">
    <location>
        <begin position="134"/>
        <end position="258"/>
    </location>
</feature>
<proteinExistence type="inferred from homology"/>
<evidence type="ECO:0000256" key="2">
    <source>
        <dbReference type="ARBA" id="ARBA00022679"/>
    </source>
</evidence>
<feature type="transmembrane region" description="Helical" evidence="7">
    <location>
        <begin position="60"/>
        <end position="81"/>
    </location>
</feature>
<keyword evidence="10" id="KW-1185">Reference proteome</keyword>
<gene>
    <name evidence="9" type="primary">PAT13</name>
    <name evidence="9" type="ORF">Anas_09466</name>
</gene>
<dbReference type="GO" id="GO:0019706">
    <property type="term" value="F:protein-cysteine S-palmitoyltransferase activity"/>
    <property type="evidence" value="ECO:0007669"/>
    <property type="project" value="UniProtKB-EC"/>
</dbReference>
<dbReference type="PROSITE" id="PS50216">
    <property type="entry name" value="DHHC"/>
    <property type="match status" value="1"/>
</dbReference>
<comment type="domain">
    <text evidence="7">The DHHC domain is required for palmitoyltransferase activity.</text>
</comment>
<dbReference type="PANTHER" id="PTHR12246">
    <property type="entry name" value="PALMITOYLTRANSFERASE ZDHHC16"/>
    <property type="match status" value="1"/>
</dbReference>
<dbReference type="OrthoDB" id="302728at2759"/>
<dbReference type="InterPro" id="IPR001594">
    <property type="entry name" value="Palmitoyltrfase_DHHC"/>
</dbReference>
<dbReference type="Proteomes" id="UP000326759">
    <property type="component" value="Unassembled WGS sequence"/>
</dbReference>
<keyword evidence="3 7" id="KW-0812">Transmembrane</keyword>
<comment type="subcellular location">
    <subcellularLocation>
        <location evidence="1">Membrane</location>
        <topology evidence="1">Multi-pass membrane protein</topology>
    </subcellularLocation>
</comment>
<feature type="transmembrane region" description="Helical" evidence="7">
    <location>
        <begin position="87"/>
        <end position="109"/>
    </location>
</feature>
<evidence type="ECO:0000256" key="1">
    <source>
        <dbReference type="ARBA" id="ARBA00004141"/>
    </source>
</evidence>
<comment type="similarity">
    <text evidence="7">Belongs to the DHHC palmitoyltransferase family.</text>
</comment>
<keyword evidence="5 7" id="KW-0472">Membrane</keyword>
<dbReference type="GO" id="GO:0016020">
    <property type="term" value="C:membrane"/>
    <property type="evidence" value="ECO:0007669"/>
    <property type="project" value="UniProtKB-SubCell"/>
</dbReference>
<dbReference type="AlphaFoldDB" id="A0A5N5T7X7"/>